<protein>
    <submittedName>
        <fullName evidence="4">ABC transporter ATP-binding protein</fullName>
    </submittedName>
</protein>
<evidence type="ECO:0000256" key="1">
    <source>
        <dbReference type="ARBA" id="ARBA00022741"/>
    </source>
</evidence>
<keyword evidence="5" id="KW-1185">Reference proteome</keyword>
<sequence length="294" mass="33479">MSYHVEFNNVSKKFKNFEAIKEVSFKLEHGKTYGLIGRNGAGKTTLLSLLASFQLPSSGQISVNGEDPFENRRIMSEINFVYEVDYSNEYDTVTDYLEATESYRPNFDQEYANKLVELFELPLDKPIRDFSTGMQSALNIILGFASRCPITIFDEVYLGMDAPSRELFYQEVIEEQNRNPRILILSTHLVSEMDYLFDHVLILNRGEMMIDESFDQVIQRGASITGDAGVVDAFAAPFNILNSQQLGRTKSVMVYGEINAEKQIEAKRLDLEIGPLALQDLFIHLTKKERSHEA</sequence>
<dbReference type="PANTHER" id="PTHR43158">
    <property type="entry name" value="SKFA PEPTIDE EXPORT ATP-BINDING PROTEIN SKFE"/>
    <property type="match status" value="1"/>
</dbReference>
<dbReference type="SMART" id="SM00382">
    <property type="entry name" value="AAA"/>
    <property type="match status" value="1"/>
</dbReference>
<name>A0ABP7VYC1_9BACI</name>
<evidence type="ECO:0000259" key="3">
    <source>
        <dbReference type="PROSITE" id="PS50893"/>
    </source>
</evidence>
<accession>A0ABP7VYC1</accession>
<evidence type="ECO:0000256" key="2">
    <source>
        <dbReference type="ARBA" id="ARBA00022840"/>
    </source>
</evidence>
<gene>
    <name evidence="4" type="ORF">GCM10022410_20580</name>
</gene>
<organism evidence="4 5">
    <name type="scientific">Amphibacillus indicireducens</name>
    <dbReference type="NCBI Taxonomy" id="1076330"/>
    <lineage>
        <taxon>Bacteria</taxon>
        <taxon>Bacillati</taxon>
        <taxon>Bacillota</taxon>
        <taxon>Bacilli</taxon>
        <taxon>Bacillales</taxon>
        <taxon>Bacillaceae</taxon>
        <taxon>Amphibacillus</taxon>
    </lineage>
</organism>
<dbReference type="SUPFAM" id="SSF52540">
    <property type="entry name" value="P-loop containing nucleoside triphosphate hydrolases"/>
    <property type="match status" value="1"/>
</dbReference>
<dbReference type="Proteomes" id="UP001501734">
    <property type="component" value="Unassembled WGS sequence"/>
</dbReference>
<evidence type="ECO:0000313" key="4">
    <source>
        <dbReference type="EMBL" id="GAA4075528.1"/>
    </source>
</evidence>
<dbReference type="InterPro" id="IPR027417">
    <property type="entry name" value="P-loop_NTPase"/>
</dbReference>
<dbReference type="InterPro" id="IPR003439">
    <property type="entry name" value="ABC_transporter-like_ATP-bd"/>
</dbReference>
<dbReference type="CDD" id="cd03230">
    <property type="entry name" value="ABC_DR_subfamily_A"/>
    <property type="match status" value="1"/>
</dbReference>
<dbReference type="InterPro" id="IPR003593">
    <property type="entry name" value="AAA+_ATPase"/>
</dbReference>
<dbReference type="GO" id="GO:0005524">
    <property type="term" value="F:ATP binding"/>
    <property type="evidence" value="ECO:0007669"/>
    <property type="project" value="UniProtKB-KW"/>
</dbReference>
<reference evidence="5" key="1">
    <citation type="journal article" date="2019" name="Int. J. Syst. Evol. Microbiol.">
        <title>The Global Catalogue of Microorganisms (GCM) 10K type strain sequencing project: providing services to taxonomists for standard genome sequencing and annotation.</title>
        <authorList>
            <consortium name="The Broad Institute Genomics Platform"/>
            <consortium name="The Broad Institute Genome Sequencing Center for Infectious Disease"/>
            <person name="Wu L."/>
            <person name="Ma J."/>
        </authorList>
    </citation>
    <scope>NUCLEOTIDE SEQUENCE [LARGE SCALE GENOMIC DNA]</scope>
    <source>
        <strain evidence="5">JCM 17250</strain>
    </source>
</reference>
<comment type="caution">
    <text evidence="4">The sequence shown here is derived from an EMBL/GenBank/DDBJ whole genome shotgun (WGS) entry which is preliminary data.</text>
</comment>
<dbReference type="PROSITE" id="PS50893">
    <property type="entry name" value="ABC_TRANSPORTER_2"/>
    <property type="match status" value="1"/>
</dbReference>
<dbReference type="RefSeq" id="WP_344912884.1">
    <property type="nucleotide sequence ID" value="NZ_BAABDL010000116.1"/>
</dbReference>
<dbReference type="EMBL" id="BAABDL010000116">
    <property type="protein sequence ID" value="GAA4075528.1"/>
    <property type="molecule type" value="Genomic_DNA"/>
</dbReference>
<feature type="domain" description="ABC transporter" evidence="3">
    <location>
        <begin position="5"/>
        <end position="230"/>
    </location>
</feature>
<proteinExistence type="predicted"/>
<keyword evidence="1" id="KW-0547">Nucleotide-binding</keyword>
<dbReference type="PANTHER" id="PTHR43158:SF5">
    <property type="entry name" value="ABC TRANSPORTER, ATP-BINDING PROTEIN"/>
    <property type="match status" value="1"/>
</dbReference>
<evidence type="ECO:0000313" key="5">
    <source>
        <dbReference type="Proteomes" id="UP001501734"/>
    </source>
</evidence>
<keyword evidence="2 4" id="KW-0067">ATP-binding</keyword>
<dbReference type="Pfam" id="PF00005">
    <property type="entry name" value="ABC_tran"/>
    <property type="match status" value="1"/>
</dbReference>
<dbReference type="Gene3D" id="3.40.50.300">
    <property type="entry name" value="P-loop containing nucleotide triphosphate hydrolases"/>
    <property type="match status" value="1"/>
</dbReference>